<reference evidence="2" key="1">
    <citation type="journal article" date="2015" name="Nature">
        <title>Complex archaea that bridge the gap between prokaryotes and eukaryotes.</title>
        <authorList>
            <person name="Spang A."/>
            <person name="Saw J.H."/>
            <person name="Jorgensen S.L."/>
            <person name="Zaremba-Niedzwiedzka K."/>
            <person name="Martijn J."/>
            <person name="Lind A.E."/>
            <person name="van Eijk R."/>
            <person name="Schleper C."/>
            <person name="Guy L."/>
            <person name="Ettema T.J."/>
        </authorList>
    </citation>
    <scope>NUCLEOTIDE SEQUENCE</scope>
</reference>
<sequence>MPEQQIRSVKAQEKIWKEEDDVRTLSHAQEIQKDRPRLTAATKRATIMAKDVKAQAVKLENVAKKKPVKKASTKRTVSRTVGGRRRR</sequence>
<dbReference type="AlphaFoldDB" id="A0A0F9JBB5"/>
<protein>
    <submittedName>
        <fullName evidence="2">Uncharacterized protein</fullName>
    </submittedName>
</protein>
<evidence type="ECO:0000313" key="2">
    <source>
        <dbReference type="EMBL" id="KKM57117.1"/>
    </source>
</evidence>
<name>A0A0F9JBB5_9ZZZZ</name>
<accession>A0A0F9JBB5</accession>
<proteinExistence type="predicted"/>
<evidence type="ECO:0000256" key="1">
    <source>
        <dbReference type="SAM" id="MobiDB-lite"/>
    </source>
</evidence>
<dbReference type="EMBL" id="LAZR01011855">
    <property type="protein sequence ID" value="KKM57117.1"/>
    <property type="molecule type" value="Genomic_DNA"/>
</dbReference>
<gene>
    <name evidence="2" type="ORF">LCGC14_1550920</name>
</gene>
<feature type="region of interest" description="Disordered" evidence="1">
    <location>
        <begin position="64"/>
        <end position="87"/>
    </location>
</feature>
<comment type="caution">
    <text evidence="2">The sequence shown here is derived from an EMBL/GenBank/DDBJ whole genome shotgun (WGS) entry which is preliminary data.</text>
</comment>
<organism evidence="2">
    <name type="scientific">marine sediment metagenome</name>
    <dbReference type="NCBI Taxonomy" id="412755"/>
    <lineage>
        <taxon>unclassified sequences</taxon>
        <taxon>metagenomes</taxon>
        <taxon>ecological metagenomes</taxon>
    </lineage>
</organism>